<dbReference type="Gene3D" id="1.10.10.10">
    <property type="entry name" value="Winged helix-like DNA-binding domain superfamily/Winged helix DNA-binding domain"/>
    <property type="match status" value="2"/>
</dbReference>
<keyword evidence="6" id="KW-1185">Reference proteome</keyword>
<dbReference type="PANTHER" id="PTHR44846:SF1">
    <property type="entry name" value="MANNOSYL-D-GLYCERATE TRANSPORT_METABOLISM SYSTEM REPRESSOR MNGR-RELATED"/>
    <property type="match status" value="1"/>
</dbReference>
<evidence type="ECO:0000256" key="2">
    <source>
        <dbReference type="ARBA" id="ARBA00023125"/>
    </source>
</evidence>
<dbReference type="PROSITE" id="PS50949">
    <property type="entry name" value="HTH_GNTR"/>
    <property type="match status" value="2"/>
</dbReference>
<dbReference type="InterPro" id="IPR050679">
    <property type="entry name" value="Bact_HTH_transcr_reg"/>
</dbReference>
<dbReference type="PANTHER" id="PTHR44846">
    <property type="entry name" value="MANNOSYL-D-GLYCERATE TRANSPORT/METABOLISM SYSTEM REPRESSOR MNGR-RELATED"/>
    <property type="match status" value="1"/>
</dbReference>
<organism evidence="5 6">
    <name type="scientific">Streptomonospora halophila</name>
    <dbReference type="NCBI Taxonomy" id="427369"/>
    <lineage>
        <taxon>Bacteria</taxon>
        <taxon>Bacillati</taxon>
        <taxon>Actinomycetota</taxon>
        <taxon>Actinomycetes</taxon>
        <taxon>Streptosporangiales</taxon>
        <taxon>Nocardiopsidaceae</taxon>
        <taxon>Streptomonospora</taxon>
    </lineage>
</organism>
<feature type="domain" description="HTH gntR-type" evidence="4">
    <location>
        <begin position="8"/>
        <end position="76"/>
    </location>
</feature>
<dbReference type="SMART" id="SM00345">
    <property type="entry name" value="HTH_GNTR"/>
    <property type="match status" value="2"/>
</dbReference>
<accession>A0ABP9GNJ6</accession>
<dbReference type="PRINTS" id="PR00035">
    <property type="entry name" value="HTHGNTR"/>
</dbReference>
<feature type="domain" description="HTH gntR-type" evidence="4">
    <location>
        <begin position="89"/>
        <end position="157"/>
    </location>
</feature>
<name>A0ABP9GNJ6_9ACTN</name>
<gene>
    <name evidence="5" type="ORF">GCM10023224_26750</name>
</gene>
<dbReference type="InterPro" id="IPR036388">
    <property type="entry name" value="WH-like_DNA-bd_sf"/>
</dbReference>
<dbReference type="Pfam" id="PF00392">
    <property type="entry name" value="GntR"/>
    <property type="match status" value="2"/>
</dbReference>
<proteinExistence type="predicted"/>
<evidence type="ECO:0000313" key="5">
    <source>
        <dbReference type="EMBL" id="GAA4942859.1"/>
    </source>
</evidence>
<reference evidence="6" key="1">
    <citation type="journal article" date="2019" name="Int. J. Syst. Evol. Microbiol.">
        <title>The Global Catalogue of Microorganisms (GCM) 10K type strain sequencing project: providing services to taxonomists for standard genome sequencing and annotation.</title>
        <authorList>
            <consortium name="The Broad Institute Genomics Platform"/>
            <consortium name="The Broad Institute Genome Sequencing Center for Infectious Disease"/>
            <person name="Wu L."/>
            <person name="Ma J."/>
        </authorList>
    </citation>
    <scope>NUCLEOTIDE SEQUENCE [LARGE SCALE GENOMIC DNA]</scope>
    <source>
        <strain evidence="6">JCM 18123</strain>
    </source>
</reference>
<dbReference type="SUPFAM" id="SSF46785">
    <property type="entry name" value="Winged helix' DNA-binding domain"/>
    <property type="match status" value="2"/>
</dbReference>
<evidence type="ECO:0000256" key="1">
    <source>
        <dbReference type="ARBA" id="ARBA00023015"/>
    </source>
</evidence>
<dbReference type="InterPro" id="IPR000524">
    <property type="entry name" value="Tscrpt_reg_HTH_GntR"/>
</dbReference>
<dbReference type="InterPro" id="IPR036390">
    <property type="entry name" value="WH_DNA-bd_sf"/>
</dbReference>
<evidence type="ECO:0000313" key="6">
    <source>
        <dbReference type="Proteomes" id="UP001499993"/>
    </source>
</evidence>
<protein>
    <recommendedName>
        <fullName evidence="4">HTH gntR-type domain-containing protein</fullName>
    </recommendedName>
</protein>
<dbReference type="Proteomes" id="UP001499993">
    <property type="component" value="Unassembled WGS sequence"/>
</dbReference>
<sequence>MSPRATPWGTYTQIAETLRQRITSGALAPGAALPSESALGDEFNVARSTVRRALAALEADHLIRTLPGTGRVVCDPDEGSKAGDPSGHQPQYRRIAAELRGKISRGDLAPGDALPSEAAIVRTYDVSRGTARQALSELEGSGLVVSVHGKGRFVRAGDAGNPAS</sequence>
<dbReference type="CDD" id="cd07377">
    <property type="entry name" value="WHTH_GntR"/>
    <property type="match status" value="2"/>
</dbReference>
<evidence type="ECO:0000256" key="3">
    <source>
        <dbReference type="ARBA" id="ARBA00023163"/>
    </source>
</evidence>
<evidence type="ECO:0000259" key="4">
    <source>
        <dbReference type="PROSITE" id="PS50949"/>
    </source>
</evidence>
<keyword evidence="2" id="KW-0238">DNA-binding</keyword>
<dbReference type="RefSeq" id="WP_345556823.1">
    <property type="nucleotide sequence ID" value="NZ_BAABIK010000013.1"/>
</dbReference>
<comment type="caution">
    <text evidence="5">The sequence shown here is derived from an EMBL/GenBank/DDBJ whole genome shotgun (WGS) entry which is preliminary data.</text>
</comment>
<dbReference type="EMBL" id="BAABIK010000013">
    <property type="protein sequence ID" value="GAA4942859.1"/>
    <property type="molecule type" value="Genomic_DNA"/>
</dbReference>
<keyword evidence="3" id="KW-0804">Transcription</keyword>
<keyword evidence="1" id="KW-0805">Transcription regulation</keyword>